<dbReference type="EMBL" id="LT907988">
    <property type="protein sequence ID" value="SOE49877.1"/>
    <property type="molecule type" value="Genomic_DNA"/>
</dbReference>
<organism evidence="3 5">
    <name type="scientific">Orrella dioscoreae</name>
    <dbReference type="NCBI Taxonomy" id="1851544"/>
    <lineage>
        <taxon>Bacteria</taxon>
        <taxon>Pseudomonadati</taxon>
        <taxon>Pseudomonadota</taxon>
        <taxon>Betaproteobacteria</taxon>
        <taxon>Burkholderiales</taxon>
        <taxon>Alcaligenaceae</taxon>
        <taxon>Orrella</taxon>
    </lineage>
</organism>
<evidence type="ECO:0000259" key="2">
    <source>
        <dbReference type="PROSITE" id="PS50921"/>
    </source>
</evidence>
<dbReference type="AlphaFoldDB" id="A0A1C3JYC8"/>
<dbReference type="EMBL" id="FLRC01000007">
    <property type="protein sequence ID" value="SBT24271.1"/>
    <property type="molecule type" value="Genomic_DNA"/>
</dbReference>
<accession>A0A1C3JYC8</accession>
<dbReference type="InterPro" id="IPR011006">
    <property type="entry name" value="CheY-like_superfamily"/>
</dbReference>
<gene>
    <name evidence="3" type="ORF">ODI_00473</name>
    <name evidence="4" type="ORF">ODI_R2364</name>
</gene>
<dbReference type="KEGG" id="odi:ODI_R2364"/>
<name>A0A1C3JYC8_9BURK</name>
<sequence>MNEHTLPDALRYLIAARRAETTGLEALAHVCTLVTQAGELVHALQKERGYSNVYLAAEHASARETLLAYAADADVQARALRQGLERLDPAAQATADKARLLTRVAYVLYRLDELPALRRRVLARDLDIETSLAHYTRLINGLLGLVFDAADTALDPEVTRALVALFNLMQGKELAGQERACGVRGFAAGHFTAPQHAQLAQLIDGQDRCFEAFLAHAQPPQQAAWAALAACEAELRQLRGMAARTSPDARVDAALAQIWFDVQTARIDGMRAVEAELSAALPALCQARIARAHDDLDNHRRLARQLAEPAAASAVLFTVQGNALDAGAPDLAGPMLSPQLSRSLLDLVQAQAQRLQALSDALAGARSSLDARKHIEQAKQLLMAHHTLSEAAAHDKLRKAAMSRGLKLEEFARQVLAAGAGGQA</sequence>
<dbReference type="Pfam" id="PF08376">
    <property type="entry name" value="NIT"/>
    <property type="match status" value="1"/>
</dbReference>
<dbReference type="InterPro" id="IPR005561">
    <property type="entry name" value="ANTAR"/>
</dbReference>
<feature type="domain" description="NIT" evidence="1">
    <location>
        <begin position="35"/>
        <end position="288"/>
    </location>
</feature>
<reference evidence="4 5" key="2">
    <citation type="submission" date="2017-08" db="EMBL/GenBank/DDBJ databases">
        <authorList>
            <person name="de Groot N.N."/>
        </authorList>
    </citation>
    <scope>NUCLEOTIDE SEQUENCE [LARGE SCALE GENOMIC DNA]</scope>
    <source>
        <strain evidence="4">Orrdi1</strain>
    </source>
</reference>
<dbReference type="SMART" id="SM01012">
    <property type="entry name" value="ANTAR"/>
    <property type="match status" value="1"/>
</dbReference>
<dbReference type="GO" id="GO:0003723">
    <property type="term" value="F:RNA binding"/>
    <property type="evidence" value="ECO:0007669"/>
    <property type="project" value="InterPro"/>
</dbReference>
<dbReference type="Proteomes" id="UP000078558">
    <property type="component" value="Chromosome I"/>
</dbReference>
<dbReference type="InterPro" id="IPR010910">
    <property type="entry name" value="Nitrate/nitrite_sensing_bac"/>
</dbReference>
<dbReference type="Pfam" id="PF03861">
    <property type="entry name" value="ANTAR"/>
    <property type="match status" value="1"/>
</dbReference>
<evidence type="ECO:0000259" key="1">
    <source>
        <dbReference type="PROSITE" id="PS50906"/>
    </source>
</evidence>
<dbReference type="PROSITE" id="PS50906">
    <property type="entry name" value="NIT"/>
    <property type="match status" value="1"/>
</dbReference>
<dbReference type="InterPro" id="IPR036388">
    <property type="entry name" value="WH-like_DNA-bd_sf"/>
</dbReference>
<evidence type="ECO:0000313" key="3">
    <source>
        <dbReference type="EMBL" id="SBT24271.1"/>
    </source>
</evidence>
<protein>
    <submittedName>
        <fullName evidence="3">Response regulator NasT</fullName>
    </submittedName>
</protein>
<dbReference type="RefSeq" id="WP_067750262.1">
    <property type="nucleotide sequence ID" value="NZ_LT907988.1"/>
</dbReference>
<reference evidence="3 5" key="1">
    <citation type="submission" date="2016-06" db="EMBL/GenBank/DDBJ databases">
        <authorList>
            <person name="Kjaerup R.B."/>
            <person name="Dalgaard T.S."/>
            <person name="Juul-Madsen H.R."/>
        </authorList>
    </citation>
    <scope>NUCLEOTIDE SEQUENCE [LARGE SCALE GENOMIC DNA]</scope>
    <source>
        <strain evidence="3">Orrdi1</strain>
    </source>
</reference>
<dbReference type="STRING" id="1851544.ODI_00473"/>
<feature type="domain" description="ANTAR" evidence="2">
    <location>
        <begin position="355"/>
        <end position="416"/>
    </location>
</feature>
<dbReference type="Gene3D" id="1.10.10.10">
    <property type="entry name" value="Winged helix-like DNA-binding domain superfamily/Winged helix DNA-binding domain"/>
    <property type="match status" value="1"/>
</dbReference>
<evidence type="ECO:0000313" key="5">
    <source>
        <dbReference type="Proteomes" id="UP000078558"/>
    </source>
</evidence>
<dbReference type="OrthoDB" id="9782798at2"/>
<evidence type="ECO:0000313" key="4">
    <source>
        <dbReference type="EMBL" id="SOE49877.1"/>
    </source>
</evidence>
<dbReference type="SUPFAM" id="SSF52172">
    <property type="entry name" value="CheY-like"/>
    <property type="match status" value="1"/>
</dbReference>
<keyword evidence="5" id="KW-1185">Reference proteome</keyword>
<dbReference type="InterPro" id="IPR013587">
    <property type="entry name" value="Nitrate/nitrite_sensing"/>
</dbReference>
<dbReference type="PROSITE" id="PS50921">
    <property type="entry name" value="ANTAR"/>
    <property type="match status" value="1"/>
</dbReference>
<proteinExistence type="predicted"/>